<evidence type="ECO:0000313" key="5">
    <source>
        <dbReference type="EMBL" id="RBP36063.1"/>
    </source>
</evidence>
<feature type="transmembrane region" description="Helical" evidence="3">
    <location>
        <begin position="7"/>
        <end position="25"/>
    </location>
</feature>
<dbReference type="GO" id="GO:0004252">
    <property type="term" value="F:serine-type endopeptidase activity"/>
    <property type="evidence" value="ECO:0007669"/>
    <property type="project" value="InterPro"/>
</dbReference>
<comment type="caution">
    <text evidence="5">The sequence shown here is derived from an EMBL/GenBank/DDBJ whole genome shotgun (WGS) entry which is preliminary data.</text>
</comment>
<dbReference type="Gene3D" id="2.30.42.10">
    <property type="match status" value="1"/>
</dbReference>
<dbReference type="AlphaFoldDB" id="A0A366H4K9"/>
<keyword evidence="3" id="KW-0812">Transmembrane</keyword>
<keyword evidence="3" id="KW-1133">Transmembrane helix</keyword>
<keyword evidence="1 5" id="KW-0645">Protease</keyword>
<keyword evidence="3" id="KW-0472">Membrane</keyword>
<feature type="domain" description="PDZ" evidence="4">
    <location>
        <begin position="285"/>
        <end position="357"/>
    </location>
</feature>
<name>A0A366H4K9_9BACT</name>
<dbReference type="InterPro" id="IPR036034">
    <property type="entry name" value="PDZ_sf"/>
</dbReference>
<dbReference type="RefSeq" id="WP_113962012.1">
    <property type="nucleotide sequence ID" value="NZ_QNRR01000018.1"/>
</dbReference>
<dbReference type="Gene3D" id="2.40.10.120">
    <property type="match status" value="1"/>
</dbReference>
<dbReference type="PRINTS" id="PR00834">
    <property type="entry name" value="PROTEASES2C"/>
</dbReference>
<dbReference type="Proteomes" id="UP000253426">
    <property type="component" value="Unassembled WGS sequence"/>
</dbReference>
<dbReference type="InterPro" id="IPR009003">
    <property type="entry name" value="Peptidase_S1_PA"/>
</dbReference>
<dbReference type="PROSITE" id="PS50106">
    <property type="entry name" value="PDZ"/>
    <property type="match status" value="1"/>
</dbReference>
<evidence type="ECO:0000313" key="6">
    <source>
        <dbReference type="Proteomes" id="UP000253426"/>
    </source>
</evidence>
<dbReference type="OrthoDB" id="9758917at2"/>
<sequence length="401" mass="43009">MGSQIRRIILVLVIFLLVGWIYKGWRQSRPGYDLFDALKGTPPPTEETITALPDTKPALPKGELPGLEMLNAEYSKLAAAVLPSVVSINTESVVAARPRNIIEALQGGAMVRQKGLGSGSIITKEGHVVTNYHVVAGARQIEVTTNDHTTFPAELVGVDPSVDLAVIRILSNRKDFPALSFADSNEVKVGQIVFAVGNPLGFSGTVSQGIISATQRWTQDSAMEFLQTDANIIPGNSGGPLVNLRGEIVGVNESIFTGSNPTQPQQHWQGIGLAIPADDAKESVDAMLQKRTRTDCFLGLVVDPNVVTVKSQQGNSLGVMVTNIGQGSPAQGAGLQPGDVVTLYGDRRVESANQLLRFIRRSKPGQPVEMTVVRAGKLVKLSVVPQPRPQQQPQVPQFPQR</sequence>
<organism evidence="5 6">
    <name type="scientific">Roseimicrobium gellanilyticum</name>
    <dbReference type="NCBI Taxonomy" id="748857"/>
    <lineage>
        <taxon>Bacteria</taxon>
        <taxon>Pseudomonadati</taxon>
        <taxon>Verrucomicrobiota</taxon>
        <taxon>Verrucomicrobiia</taxon>
        <taxon>Verrucomicrobiales</taxon>
        <taxon>Verrucomicrobiaceae</taxon>
        <taxon>Roseimicrobium</taxon>
    </lineage>
</organism>
<dbReference type="PANTHER" id="PTHR43343">
    <property type="entry name" value="PEPTIDASE S12"/>
    <property type="match status" value="1"/>
</dbReference>
<dbReference type="GO" id="GO:0006508">
    <property type="term" value="P:proteolysis"/>
    <property type="evidence" value="ECO:0007669"/>
    <property type="project" value="UniProtKB-KW"/>
</dbReference>
<dbReference type="PANTHER" id="PTHR43343:SF3">
    <property type="entry name" value="PROTEASE DO-LIKE 8, CHLOROPLASTIC"/>
    <property type="match status" value="1"/>
</dbReference>
<accession>A0A366H4K9</accession>
<evidence type="ECO:0000256" key="2">
    <source>
        <dbReference type="ARBA" id="ARBA00022801"/>
    </source>
</evidence>
<keyword evidence="6" id="KW-1185">Reference proteome</keyword>
<gene>
    <name evidence="5" type="ORF">DES53_11811</name>
</gene>
<evidence type="ECO:0000259" key="4">
    <source>
        <dbReference type="PROSITE" id="PS50106"/>
    </source>
</evidence>
<dbReference type="Pfam" id="PF13180">
    <property type="entry name" value="PDZ_2"/>
    <property type="match status" value="1"/>
</dbReference>
<dbReference type="SUPFAM" id="SSF50494">
    <property type="entry name" value="Trypsin-like serine proteases"/>
    <property type="match status" value="1"/>
</dbReference>
<protein>
    <submittedName>
        <fullName evidence="5">S1-C subfamily serine protease</fullName>
    </submittedName>
</protein>
<dbReference type="Pfam" id="PF13365">
    <property type="entry name" value="Trypsin_2"/>
    <property type="match status" value="1"/>
</dbReference>
<dbReference type="EMBL" id="QNRR01000018">
    <property type="protein sequence ID" value="RBP36063.1"/>
    <property type="molecule type" value="Genomic_DNA"/>
</dbReference>
<proteinExistence type="predicted"/>
<dbReference type="SMART" id="SM00228">
    <property type="entry name" value="PDZ"/>
    <property type="match status" value="1"/>
</dbReference>
<dbReference type="InterPro" id="IPR001478">
    <property type="entry name" value="PDZ"/>
</dbReference>
<dbReference type="SUPFAM" id="SSF50156">
    <property type="entry name" value="PDZ domain-like"/>
    <property type="match status" value="1"/>
</dbReference>
<reference evidence="5 6" key="1">
    <citation type="submission" date="2018-06" db="EMBL/GenBank/DDBJ databases">
        <title>Genomic Encyclopedia of Type Strains, Phase IV (KMG-IV): sequencing the most valuable type-strain genomes for metagenomic binning, comparative biology and taxonomic classification.</title>
        <authorList>
            <person name="Goeker M."/>
        </authorList>
    </citation>
    <scope>NUCLEOTIDE SEQUENCE [LARGE SCALE GENOMIC DNA]</scope>
    <source>
        <strain evidence="5 6">DSM 25532</strain>
    </source>
</reference>
<dbReference type="InterPro" id="IPR051201">
    <property type="entry name" value="Chloro_Bact_Ser_Proteases"/>
</dbReference>
<dbReference type="InterPro" id="IPR001940">
    <property type="entry name" value="Peptidase_S1C"/>
</dbReference>
<evidence type="ECO:0000256" key="3">
    <source>
        <dbReference type="SAM" id="Phobius"/>
    </source>
</evidence>
<evidence type="ECO:0000256" key="1">
    <source>
        <dbReference type="ARBA" id="ARBA00022670"/>
    </source>
</evidence>
<keyword evidence="2" id="KW-0378">Hydrolase</keyword>